<accession>A0A8J5NST9</accession>
<keyword evidence="1" id="KW-0175">Coiled coil</keyword>
<gene>
    <name evidence="3" type="ORF">Forpe1208_v009816</name>
</gene>
<dbReference type="AlphaFoldDB" id="A0A8J5NST9"/>
<organism evidence="3 4">
    <name type="scientific">Fusarium oxysporum f. sp. rapae</name>
    <dbReference type="NCBI Taxonomy" id="485398"/>
    <lineage>
        <taxon>Eukaryota</taxon>
        <taxon>Fungi</taxon>
        <taxon>Dikarya</taxon>
        <taxon>Ascomycota</taxon>
        <taxon>Pezizomycotina</taxon>
        <taxon>Sordariomycetes</taxon>
        <taxon>Hypocreomycetidae</taxon>
        <taxon>Hypocreales</taxon>
        <taxon>Nectriaceae</taxon>
        <taxon>Fusarium</taxon>
        <taxon>Fusarium oxysporum species complex</taxon>
    </lineage>
</organism>
<feature type="coiled-coil region" evidence="1">
    <location>
        <begin position="485"/>
        <end position="527"/>
    </location>
</feature>
<dbReference type="Proteomes" id="UP000694050">
    <property type="component" value="Unassembled WGS sequence"/>
</dbReference>
<feature type="region of interest" description="Disordered" evidence="2">
    <location>
        <begin position="1"/>
        <end position="57"/>
    </location>
</feature>
<evidence type="ECO:0000256" key="1">
    <source>
        <dbReference type="SAM" id="Coils"/>
    </source>
</evidence>
<proteinExistence type="predicted"/>
<evidence type="ECO:0000313" key="4">
    <source>
        <dbReference type="Proteomes" id="UP000694050"/>
    </source>
</evidence>
<reference evidence="3" key="1">
    <citation type="submission" date="2021-04" db="EMBL/GenBank/DDBJ databases">
        <title>First draft genome resource for Brassicaceae pathogens Fusarium oxysporum f. sp. raphani and Fusarium oxysporum f. sp. rapae.</title>
        <authorList>
            <person name="Asai S."/>
        </authorList>
    </citation>
    <scope>NUCLEOTIDE SEQUENCE</scope>
    <source>
        <strain evidence="3">Tf1208</strain>
    </source>
</reference>
<evidence type="ECO:0000313" key="3">
    <source>
        <dbReference type="EMBL" id="KAG7411025.1"/>
    </source>
</evidence>
<comment type="caution">
    <text evidence="3">The sequence shown here is derived from an EMBL/GenBank/DDBJ whole genome shotgun (WGS) entry which is preliminary data.</text>
</comment>
<evidence type="ECO:0000256" key="2">
    <source>
        <dbReference type="SAM" id="MobiDB-lite"/>
    </source>
</evidence>
<sequence>MSDARNNKRRAPGNHANEPEKKKGRPSQADLDSHAERDAMNQVQARRMLRRHPAVRSTGDDDRFDYENLVSWRIEEHWDEEDEAAVDEQWDQSELKESTKDLNSPQYASLFKLFRISLRLFETAPNAIISPLFALRYQAVSKNSLSNEWVMSMTFCEHPMKLMVDPCWEQDRKLLVLALQWTVICRLDSRRRWLSGGFPKSCPVLQPLFEEIQDYEAKRLSLSYHEMHEQARNRAIREGKSPSEFSDLLYQVGEAVHEDKKLRPKVEPGFDNLWGVVVLPLTNWDLRVLSNAVNSTKFRPEWSYSVQDALKGWKAEISGHELPTQDKLSLVYRLSQKNVFRHIRVMLRQPLTDADDGIHRPEPDQVNQNNDSEQDMNFLPRRIHHRPVANDAIVEKSGPVDANDSDSPLDIQHWSDGDDNDIDIGSTFGAGVEAGFEEFDPASRESAEYRRHVSNVSETLPQQPHASPINDSHQDNRILSEISELRKENLELRKSQQRLHKLVEEGQKRQKELMLSMQARLEELSQRNPAPNVQQDNQQTTALFNKPATTPESVLDTPNLWYLLD</sequence>
<protein>
    <submittedName>
        <fullName evidence="3">Uncharacterized protein</fullName>
    </submittedName>
</protein>
<name>A0A8J5NST9_FUSOX</name>
<dbReference type="EMBL" id="JAELUQ010000007">
    <property type="protein sequence ID" value="KAG7411025.1"/>
    <property type="molecule type" value="Genomic_DNA"/>
</dbReference>